<keyword evidence="1" id="KW-0472">Membrane</keyword>
<feature type="transmembrane region" description="Helical" evidence="1">
    <location>
        <begin position="305"/>
        <end position="324"/>
    </location>
</feature>
<evidence type="ECO:0000313" key="3">
    <source>
        <dbReference type="Proteomes" id="UP000774000"/>
    </source>
</evidence>
<dbReference type="PANTHER" id="PTHR20992">
    <property type="entry name" value="AT15442P-RELATED"/>
    <property type="match status" value="1"/>
</dbReference>
<feature type="transmembrane region" description="Helical" evidence="1">
    <location>
        <begin position="232"/>
        <end position="254"/>
    </location>
</feature>
<keyword evidence="3" id="KW-1185">Reference proteome</keyword>
<dbReference type="InterPro" id="IPR005240">
    <property type="entry name" value="DUF389"/>
</dbReference>
<dbReference type="NCBIfam" id="TIGR00341">
    <property type="entry name" value="TIGR00341 family protein"/>
    <property type="match status" value="1"/>
</dbReference>
<sequence length="414" mass="45452">MQIIHATFASGEGEEAVELIENLGMEVEDYKLIESDSGDLLIINLLYDKVDIIIDKLKGKFDFTNNVHRSLMIFTPDTIIPRNKEKVDQESYRSARETIINYARDNSEVSLQLIFLALVAAIITSLGLIINNTPVIVGSMIIAPVFGPIAAMAIGIVLGDLKLLGRGFLAEMTVVGIAVSVGAIFGLIIPNVAVNHALKVRMLPTLPDLLIALAAGGAGAYSLIKNVKSQQLVGVVIAAALIPVMATIGIGISLGNLNLIVGATLLLLGNFFALLLAIILVFYYQGLKPQWWYASTAKKLIKRSLIILTVSVIILTLPLSAITYQQMIKEKPEDIVRKVYRQQFSDQLENRLVSIEIKPKSKEILLVLYSSQETSSTYFKFLTNEIKNKLGTDYNVIFEVIPTKIIRPTVSIEQ</sequence>
<evidence type="ECO:0000256" key="1">
    <source>
        <dbReference type="SAM" id="Phobius"/>
    </source>
</evidence>
<feature type="transmembrane region" description="Helical" evidence="1">
    <location>
        <begin position="109"/>
        <end position="130"/>
    </location>
</feature>
<protein>
    <submittedName>
        <fullName evidence="2">Hydrophobic protein (TIGR00341 family)</fullName>
    </submittedName>
</protein>
<comment type="caution">
    <text evidence="2">The sequence shown here is derived from an EMBL/GenBank/DDBJ whole genome shotgun (WGS) entry which is preliminary data.</text>
</comment>
<organism evidence="2 3">
    <name type="scientific">Halanaerobacter jeridensis</name>
    <dbReference type="NCBI Taxonomy" id="706427"/>
    <lineage>
        <taxon>Bacteria</taxon>
        <taxon>Bacillati</taxon>
        <taxon>Bacillota</taxon>
        <taxon>Clostridia</taxon>
        <taxon>Halanaerobiales</taxon>
        <taxon>Halobacteroidaceae</taxon>
        <taxon>Halanaerobacter</taxon>
    </lineage>
</organism>
<feature type="transmembrane region" description="Helical" evidence="1">
    <location>
        <begin position="209"/>
        <end position="225"/>
    </location>
</feature>
<dbReference type="PANTHER" id="PTHR20992:SF9">
    <property type="entry name" value="AT15442P-RELATED"/>
    <property type="match status" value="1"/>
</dbReference>
<dbReference type="AlphaFoldDB" id="A0A938XRM8"/>
<feature type="transmembrane region" description="Helical" evidence="1">
    <location>
        <begin position="168"/>
        <end position="189"/>
    </location>
</feature>
<dbReference type="Pfam" id="PF04087">
    <property type="entry name" value="DUF389"/>
    <property type="match status" value="1"/>
</dbReference>
<keyword evidence="1" id="KW-1133">Transmembrane helix</keyword>
<dbReference type="Proteomes" id="UP000774000">
    <property type="component" value="Unassembled WGS sequence"/>
</dbReference>
<evidence type="ECO:0000313" key="2">
    <source>
        <dbReference type="EMBL" id="MBM7555544.1"/>
    </source>
</evidence>
<feature type="transmembrane region" description="Helical" evidence="1">
    <location>
        <begin position="136"/>
        <end position="161"/>
    </location>
</feature>
<name>A0A938XRM8_9FIRM</name>
<dbReference type="EMBL" id="JAFBDQ010000002">
    <property type="protein sequence ID" value="MBM7555544.1"/>
    <property type="molecule type" value="Genomic_DNA"/>
</dbReference>
<feature type="transmembrane region" description="Helical" evidence="1">
    <location>
        <begin position="260"/>
        <end position="284"/>
    </location>
</feature>
<proteinExistence type="predicted"/>
<accession>A0A938XRM8</accession>
<gene>
    <name evidence="2" type="ORF">JOC47_000369</name>
</gene>
<keyword evidence="1" id="KW-0812">Transmembrane</keyword>
<reference evidence="2" key="1">
    <citation type="submission" date="2021-01" db="EMBL/GenBank/DDBJ databases">
        <title>Genomic Encyclopedia of Type Strains, Phase IV (KMG-IV): sequencing the most valuable type-strain genomes for metagenomic binning, comparative biology and taxonomic classification.</title>
        <authorList>
            <person name="Goeker M."/>
        </authorList>
    </citation>
    <scope>NUCLEOTIDE SEQUENCE</scope>
    <source>
        <strain evidence="2">DSM 23230</strain>
    </source>
</reference>